<evidence type="ECO:0000256" key="2">
    <source>
        <dbReference type="SAM" id="Phobius"/>
    </source>
</evidence>
<protein>
    <recommendedName>
        <fullName evidence="5">Small integral membrane protein 13</fullName>
    </recommendedName>
</protein>
<dbReference type="PANTHER" id="PTHR36877">
    <property type="entry name" value="SMALL INTEGRAL MEMBRANE PROTEIN 13"/>
    <property type="match status" value="1"/>
</dbReference>
<evidence type="ECO:0000313" key="4">
    <source>
        <dbReference type="Proteomes" id="UP000516260"/>
    </source>
</evidence>
<evidence type="ECO:0000256" key="1">
    <source>
        <dbReference type="SAM" id="MobiDB-lite"/>
    </source>
</evidence>
<reference evidence="3 4" key="1">
    <citation type="submission" date="2019-04" db="EMBL/GenBank/DDBJ databases">
        <title>The sequence and de novo assembly of Takifugu bimaculatus genome using PacBio and Hi-C technologies.</title>
        <authorList>
            <person name="Xu P."/>
            <person name="Liu B."/>
            <person name="Zhou Z."/>
        </authorList>
    </citation>
    <scope>NUCLEOTIDE SEQUENCE [LARGE SCALE GENOMIC DNA]</scope>
    <source>
        <strain evidence="3">TB-2018</strain>
        <tissue evidence="3">Muscle</tissue>
    </source>
</reference>
<evidence type="ECO:0000313" key="3">
    <source>
        <dbReference type="EMBL" id="TNM93050.1"/>
    </source>
</evidence>
<organism evidence="3 4">
    <name type="scientific">Takifugu bimaculatus</name>
    <dbReference type="NCBI Taxonomy" id="433685"/>
    <lineage>
        <taxon>Eukaryota</taxon>
        <taxon>Metazoa</taxon>
        <taxon>Chordata</taxon>
        <taxon>Craniata</taxon>
        <taxon>Vertebrata</taxon>
        <taxon>Euteleostomi</taxon>
        <taxon>Actinopterygii</taxon>
        <taxon>Neopterygii</taxon>
        <taxon>Teleostei</taxon>
        <taxon>Neoteleostei</taxon>
        <taxon>Acanthomorphata</taxon>
        <taxon>Eupercaria</taxon>
        <taxon>Tetraodontiformes</taxon>
        <taxon>Tetradontoidea</taxon>
        <taxon>Tetraodontidae</taxon>
        <taxon>Takifugu</taxon>
    </lineage>
</organism>
<sequence length="95" mass="10712">MLLVPDTHPAKMWQSVGLTLLVTVATLVCALLFIWVGWYVVWQLFLSRFKFLRELVGEAGAPHAATQPSDPKIQDQANVKLRSRPRTRQRAPEGS</sequence>
<keyword evidence="4" id="KW-1185">Reference proteome</keyword>
<name>A0A4Z2BP70_9TELE</name>
<feature type="region of interest" description="Disordered" evidence="1">
    <location>
        <begin position="61"/>
        <end position="95"/>
    </location>
</feature>
<gene>
    <name evidence="3" type="ORF">fugu_018452</name>
</gene>
<accession>A0A4Z2BP70</accession>
<dbReference type="AlphaFoldDB" id="A0A4Z2BP70"/>
<keyword evidence="2" id="KW-0472">Membrane</keyword>
<dbReference type="Pfam" id="PF15938">
    <property type="entry name" value="DUF4750"/>
    <property type="match status" value="1"/>
</dbReference>
<comment type="caution">
    <text evidence="3">The sequence shown here is derived from an EMBL/GenBank/DDBJ whole genome shotgun (WGS) entry which is preliminary data.</text>
</comment>
<keyword evidence="2" id="KW-1133">Transmembrane helix</keyword>
<feature type="transmembrane region" description="Helical" evidence="2">
    <location>
        <begin position="20"/>
        <end position="42"/>
    </location>
</feature>
<dbReference type="Proteomes" id="UP000516260">
    <property type="component" value="Chromosome 20"/>
</dbReference>
<keyword evidence="2" id="KW-0812">Transmembrane</keyword>
<proteinExistence type="predicted"/>
<dbReference type="EMBL" id="SWLE01000013">
    <property type="protein sequence ID" value="TNM93050.1"/>
    <property type="molecule type" value="Genomic_DNA"/>
</dbReference>
<evidence type="ECO:0008006" key="5">
    <source>
        <dbReference type="Google" id="ProtNLM"/>
    </source>
</evidence>
<dbReference type="PANTHER" id="PTHR36877:SF1">
    <property type="entry name" value="SMALL INTEGRAL MEMBRANE PROTEIN 13"/>
    <property type="match status" value="1"/>
</dbReference>
<dbReference type="InterPro" id="IPR031851">
    <property type="entry name" value="DUF4750"/>
</dbReference>